<reference evidence="13" key="1">
    <citation type="submission" date="2019-07" db="EMBL/GenBank/DDBJ databases">
        <title>Chitinimonas sp. nov., isolated from Ny-Alesund, arctica soil.</title>
        <authorList>
            <person name="Xu Q."/>
            <person name="Peng F."/>
        </authorList>
    </citation>
    <scope>NUCLEOTIDE SEQUENCE [LARGE SCALE GENOMIC DNA]</scope>
    <source>
        <strain evidence="13">R3-44</strain>
    </source>
</reference>
<dbReference type="GO" id="GO:0009426">
    <property type="term" value="C:bacterial-type flagellum basal body, distal rod"/>
    <property type="evidence" value="ECO:0007669"/>
    <property type="project" value="UniProtKB-UniRule"/>
</dbReference>
<evidence type="ECO:0000313" key="12">
    <source>
        <dbReference type="EMBL" id="QDQ28848.1"/>
    </source>
</evidence>
<comment type="similarity">
    <text evidence="2 8">Belongs to the flagella basal body rod proteins family.</text>
</comment>
<dbReference type="Pfam" id="PF00460">
    <property type="entry name" value="Flg_bb_rod"/>
    <property type="match status" value="1"/>
</dbReference>
<feature type="domain" description="Flagellar basal body rod protein N-terminal" evidence="9">
    <location>
        <begin position="7"/>
        <end position="35"/>
    </location>
</feature>
<dbReference type="InterPro" id="IPR019776">
    <property type="entry name" value="Flagellar_basal_body_rod_CS"/>
</dbReference>
<dbReference type="InterPro" id="IPR001444">
    <property type="entry name" value="Flag_bb_rod_N"/>
</dbReference>
<dbReference type="InterPro" id="IPR053967">
    <property type="entry name" value="LlgE_F_G-like_D1"/>
</dbReference>
<evidence type="ECO:0000256" key="8">
    <source>
        <dbReference type="RuleBase" id="RU362116"/>
    </source>
</evidence>
<dbReference type="NCBIfam" id="TIGR02488">
    <property type="entry name" value="flgG_G_neg"/>
    <property type="match status" value="1"/>
</dbReference>
<dbReference type="EMBL" id="CP041730">
    <property type="protein sequence ID" value="QDQ28848.1"/>
    <property type="molecule type" value="Genomic_DNA"/>
</dbReference>
<dbReference type="InterPro" id="IPR012834">
    <property type="entry name" value="FlgG_G_neg"/>
</dbReference>
<evidence type="ECO:0000256" key="3">
    <source>
        <dbReference type="ARBA" id="ARBA00017948"/>
    </source>
</evidence>
<feature type="domain" description="Flagellar basal-body/hook protein C-terminal" evidence="10">
    <location>
        <begin position="216"/>
        <end position="260"/>
    </location>
</feature>
<dbReference type="Proteomes" id="UP000317550">
    <property type="component" value="Chromosome"/>
</dbReference>
<dbReference type="Pfam" id="PF06429">
    <property type="entry name" value="Flg_bbr_C"/>
    <property type="match status" value="1"/>
</dbReference>
<evidence type="ECO:0000256" key="4">
    <source>
        <dbReference type="ARBA" id="ARBA00023143"/>
    </source>
</evidence>
<evidence type="ECO:0000256" key="1">
    <source>
        <dbReference type="ARBA" id="ARBA00004117"/>
    </source>
</evidence>
<dbReference type="InterPro" id="IPR020013">
    <property type="entry name" value="Flagellar_FlgE/F/G"/>
</dbReference>
<evidence type="ECO:0000259" key="10">
    <source>
        <dbReference type="Pfam" id="PF06429"/>
    </source>
</evidence>
<dbReference type="PROSITE" id="PS00588">
    <property type="entry name" value="FLAGELLA_BB_ROD"/>
    <property type="match status" value="1"/>
</dbReference>
<organism evidence="12 13">
    <name type="scientific">Chitinimonas arctica</name>
    <dbReference type="NCBI Taxonomy" id="2594795"/>
    <lineage>
        <taxon>Bacteria</taxon>
        <taxon>Pseudomonadati</taxon>
        <taxon>Pseudomonadota</taxon>
        <taxon>Betaproteobacteria</taxon>
        <taxon>Neisseriales</taxon>
        <taxon>Chitinibacteraceae</taxon>
        <taxon>Chitinimonas</taxon>
    </lineage>
</organism>
<evidence type="ECO:0000256" key="5">
    <source>
        <dbReference type="ARBA" id="ARBA00025933"/>
    </source>
</evidence>
<evidence type="ECO:0000259" key="11">
    <source>
        <dbReference type="Pfam" id="PF22692"/>
    </source>
</evidence>
<dbReference type="GO" id="GO:0071978">
    <property type="term" value="P:bacterial-type flagellum-dependent swarming motility"/>
    <property type="evidence" value="ECO:0007669"/>
    <property type="project" value="TreeGrafter"/>
</dbReference>
<evidence type="ECO:0000313" key="13">
    <source>
        <dbReference type="Proteomes" id="UP000317550"/>
    </source>
</evidence>
<evidence type="ECO:0000259" key="9">
    <source>
        <dbReference type="Pfam" id="PF00460"/>
    </source>
</evidence>
<keyword evidence="12" id="KW-0282">Flagellum</keyword>
<comment type="subcellular location">
    <subcellularLocation>
        <location evidence="1 8">Bacterial flagellum basal body</location>
    </subcellularLocation>
</comment>
<dbReference type="Pfam" id="PF22692">
    <property type="entry name" value="LlgE_F_G_D1"/>
    <property type="match status" value="1"/>
</dbReference>
<gene>
    <name evidence="12" type="primary">flgG</name>
    <name evidence="12" type="ORF">FNU76_22235</name>
</gene>
<dbReference type="SUPFAM" id="SSF117143">
    <property type="entry name" value="Flagellar hook protein flgE"/>
    <property type="match status" value="1"/>
</dbReference>
<keyword evidence="4 8" id="KW-0975">Bacterial flagellum</keyword>
<keyword evidence="12" id="KW-0966">Cell projection</keyword>
<dbReference type="NCBIfam" id="TIGR03506">
    <property type="entry name" value="FlgEFG_subfam"/>
    <property type="match status" value="2"/>
</dbReference>
<sequence length="260" mass="28090">MMRSLWVAKTGMDAMQMNIDTISNNLANVNTTGFKRSRPIFEDLLYQTLRQPGGATSQQTQLPTGLQMGTGVKPVATERIHTQGNLQLTDNPYDVAINGEGFFQIEMPDGTIGYTRDGTFQLNNQGVMVTAEGYPLQGNITVPQGTIRFGISRDGIVTALAAGQTQATQIGTIQMASFINPAGLQSVGENLYLETAASGAPQVGTPGQTGLGVLNQQYLEVSNVNITEELINMIQAQRAFEINSRSIQTSDQMLQKLTQL</sequence>
<proteinExistence type="inferred from homology"/>
<evidence type="ECO:0000256" key="6">
    <source>
        <dbReference type="ARBA" id="ARBA00032912"/>
    </source>
</evidence>
<keyword evidence="12" id="KW-0969">Cilium</keyword>
<dbReference type="InterPro" id="IPR010930">
    <property type="entry name" value="Flg_bb/hook_C_dom"/>
</dbReference>
<accession>A0A516SLF9</accession>
<dbReference type="RefSeq" id="WP_144280231.1">
    <property type="nucleotide sequence ID" value="NZ_CP041730.1"/>
</dbReference>
<evidence type="ECO:0000256" key="2">
    <source>
        <dbReference type="ARBA" id="ARBA00009677"/>
    </source>
</evidence>
<name>A0A516SLF9_9NEIS</name>
<dbReference type="KEGG" id="cari:FNU76_22235"/>
<protein>
    <recommendedName>
        <fullName evidence="3 7">Flagellar basal-body rod protein FlgG</fullName>
    </recommendedName>
    <alternativeName>
        <fullName evidence="6 8">Distal rod protein</fullName>
    </alternativeName>
</protein>
<comment type="subunit">
    <text evidence="5 8">The basal body constitutes a major portion of the flagellar organelle and consists of four rings (L,P,S, and M) mounted on a central rod. The rod consists of about 26 subunits of FlgG in the distal portion, and FlgB, FlgC and FlgF are thought to build up the proximal portion of the rod with about 6 subunits each.</text>
</comment>
<keyword evidence="13" id="KW-1185">Reference proteome</keyword>
<dbReference type="AlphaFoldDB" id="A0A516SLF9"/>
<dbReference type="OrthoDB" id="9804559at2"/>
<dbReference type="InterPro" id="IPR037925">
    <property type="entry name" value="FlgE/F/G-like"/>
</dbReference>
<dbReference type="PANTHER" id="PTHR30435:SF19">
    <property type="entry name" value="FLAGELLAR BASAL-BODY ROD PROTEIN FLGG"/>
    <property type="match status" value="1"/>
</dbReference>
<dbReference type="PANTHER" id="PTHR30435">
    <property type="entry name" value="FLAGELLAR PROTEIN"/>
    <property type="match status" value="1"/>
</dbReference>
<evidence type="ECO:0000256" key="7">
    <source>
        <dbReference type="NCBIfam" id="TIGR02488"/>
    </source>
</evidence>
<feature type="domain" description="Flagellar hook protein FlgE/F/G-like D1" evidence="11">
    <location>
        <begin position="96"/>
        <end position="159"/>
    </location>
</feature>